<dbReference type="Proteomes" id="UP000445582">
    <property type="component" value="Unassembled WGS sequence"/>
</dbReference>
<dbReference type="PANTHER" id="PTHR45586:SF1">
    <property type="entry name" value="LIPOPOLYSACCHARIDE ASSEMBLY PROTEIN B"/>
    <property type="match status" value="1"/>
</dbReference>
<dbReference type="InterPro" id="IPR000157">
    <property type="entry name" value="TIR_dom"/>
</dbReference>
<evidence type="ECO:0000259" key="3">
    <source>
        <dbReference type="Pfam" id="PF13676"/>
    </source>
</evidence>
<dbReference type="SUPFAM" id="SSF52200">
    <property type="entry name" value="Toll/Interleukin receptor TIR domain"/>
    <property type="match status" value="1"/>
</dbReference>
<dbReference type="InterPro" id="IPR019734">
    <property type="entry name" value="TPR_rpt"/>
</dbReference>
<comment type="caution">
    <text evidence="4">The sequence shown here is derived from an EMBL/GenBank/DDBJ whole genome shotgun (WGS) entry which is preliminary data.</text>
</comment>
<dbReference type="EMBL" id="WTYN01000001">
    <property type="protein sequence ID" value="MXO62617.1"/>
    <property type="molecule type" value="Genomic_DNA"/>
</dbReference>
<protein>
    <submittedName>
        <fullName evidence="4">TIR domain-containing protein</fullName>
    </submittedName>
</protein>
<reference evidence="4 5" key="1">
    <citation type="submission" date="2019-12" db="EMBL/GenBank/DDBJ databases">
        <title>Genomic-based taxomic classification of the family Erythrobacteraceae.</title>
        <authorList>
            <person name="Xu L."/>
        </authorList>
    </citation>
    <scope>NUCLEOTIDE SEQUENCE [LARGE SCALE GENOMIC DNA]</scope>
    <source>
        <strain evidence="4 5">MCCC 1A09965</strain>
    </source>
</reference>
<dbReference type="Pfam" id="PF13676">
    <property type="entry name" value="TIR_2"/>
    <property type="match status" value="1"/>
</dbReference>
<dbReference type="InterPro" id="IPR035897">
    <property type="entry name" value="Toll_tir_struct_dom_sf"/>
</dbReference>
<feature type="domain" description="TIR" evidence="3">
    <location>
        <begin position="16"/>
        <end position="130"/>
    </location>
</feature>
<evidence type="ECO:0000256" key="1">
    <source>
        <dbReference type="ARBA" id="ARBA00022737"/>
    </source>
</evidence>
<dbReference type="Pfam" id="PF13432">
    <property type="entry name" value="TPR_16"/>
    <property type="match status" value="1"/>
</dbReference>
<evidence type="ECO:0000313" key="4">
    <source>
        <dbReference type="EMBL" id="MXO62617.1"/>
    </source>
</evidence>
<dbReference type="GO" id="GO:0007165">
    <property type="term" value="P:signal transduction"/>
    <property type="evidence" value="ECO:0007669"/>
    <property type="project" value="InterPro"/>
</dbReference>
<dbReference type="InterPro" id="IPR051012">
    <property type="entry name" value="CellSynth/LPSAsmb/PSIAsmb"/>
</dbReference>
<name>A0A844YFB3_9SPHN</name>
<keyword evidence="1" id="KW-0677">Repeat</keyword>
<evidence type="ECO:0000313" key="5">
    <source>
        <dbReference type="Proteomes" id="UP000445582"/>
    </source>
</evidence>
<dbReference type="SMART" id="SM00028">
    <property type="entry name" value="TPR"/>
    <property type="match status" value="4"/>
</dbReference>
<dbReference type="Gene3D" id="3.40.50.10140">
    <property type="entry name" value="Toll/interleukin-1 receptor homology (TIR) domain"/>
    <property type="match status" value="1"/>
</dbReference>
<keyword evidence="2" id="KW-0802">TPR repeat</keyword>
<sequence length="591" mass="65268">MRDRLGAHTGTIMSDIFISYARPNEPLARQAGDALRAMGYDVWRDDELPAHRSYGEVIEERIRTAKAVLVLWSNDAARSQWVRAEADAARELGTLVQVSLDGILPPMPFNQIQCADLMGWRGDTDGAGWQKVVSSIASLAGTATPSLRASRGDIGTSEDVMVCVLPFQNMSGDGEQEYFSDGISEDIIIDLSKVSSLSVVARNTAFALKGKSPDIGHLTRDLGVTHLLEGSVRKAGSRVRITAELLDCASGQQVWAERFDRDLTDIFAIQDEISKAIVSALQLKLLPQEKKAIEHRGTNKPDAYNLYLLARQHWVSGNSGDRRRDELVVRVCQQATTIDPGYAKAWALMALAQSELGRLYGLPEDGKEAAEKALSLDPQVPEARCALARHLVQQGKATEAEDLLRDVLAHHPDSWEANKEMAYLVFREGRVEESVPFFEKAVSLMDTDYHDAGMLMTCYESLGDTANMRRVGQIAFERVERAVAQDPMNGTAMAMGAGALGAMGDEDRAREWISRTLLLDPNNIHARYNLACSLVSLGDNQGAIDLLGPYFDRVELTDWHHTGVDPDMDRIRDDPRFVSMRNEAGKRLGQM</sequence>
<accession>A0A844YFB3</accession>
<dbReference type="InterPro" id="IPR011990">
    <property type="entry name" value="TPR-like_helical_dom_sf"/>
</dbReference>
<organism evidence="4 5">
    <name type="scientific">Qipengyuania oceanensis</name>
    <dbReference type="NCBI Taxonomy" id="1463597"/>
    <lineage>
        <taxon>Bacteria</taxon>
        <taxon>Pseudomonadati</taxon>
        <taxon>Pseudomonadota</taxon>
        <taxon>Alphaproteobacteria</taxon>
        <taxon>Sphingomonadales</taxon>
        <taxon>Erythrobacteraceae</taxon>
        <taxon>Qipengyuania</taxon>
    </lineage>
</organism>
<evidence type="ECO:0000256" key="2">
    <source>
        <dbReference type="ARBA" id="ARBA00022803"/>
    </source>
</evidence>
<proteinExistence type="predicted"/>
<dbReference type="Gene3D" id="3.40.50.10070">
    <property type="entry name" value="TolB, N-terminal domain"/>
    <property type="match status" value="1"/>
</dbReference>
<dbReference type="AlphaFoldDB" id="A0A844YFB3"/>
<gene>
    <name evidence="4" type="ORF">GRI48_06285</name>
</gene>
<keyword evidence="5" id="KW-1185">Reference proteome</keyword>
<dbReference type="SUPFAM" id="SSF48452">
    <property type="entry name" value="TPR-like"/>
    <property type="match status" value="1"/>
</dbReference>
<dbReference type="Gene3D" id="1.25.40.10">
    <property type="entry name" value="Tetratricopeptide repeat domain"/>
    <property type="match status" value="2"/>
</dbReference>
<dbReference type="PANTHER" id="PTHR45586">
    <property type="entry name" value="TPR REPEAT-CONTAINING PROTEIN PA4667"/>
    <property type="match status" value="1"/>
</dbReference>